<dbReference type="EMBL" id="LZEU01000001">
    <property type="protein sequence ID" value="MBC9249289.1"/>
    <property type="molecule type" value="Genomic_DNA"/>
</dbReference>
<dbReference type="RefSeq" id="WP_187804439.1">
    <property type="nucleotide sequence ID" value="NZ_LZEU01000001.1"/>
</dbReference>
<sequence length="255" mass="28035">MRVLSILCLLTLLQPALASELDGHYQATLDGQPAELILHSQDAEVSGEYIENHRLRLNLRGQFDGQTLQAQISDPRSGQVLANMNANYASDMLNASIAARDPGNGQTLVREALFQRMAVADEPPPSAGPTAVAATELATVPVNPDQDPALVGTWIYEQMTTSSGEEFASLSSVTTLRIRADGSIDQWRRTVAGGSEWSYDRPGELQYSGRWRSADGLLLVQLQGSREYQPAARYHFSEPFLVTESNTGQMTWQRR</sequence>
<evidence type="ECO:0000256" key="1">
    <source>
        <dbReference type="SAM" id="SignalP"/>
    </source>
</evidence>
<evidence type="ECO:0000313" key="2">
    <source>
        <dbReference type="EMBL" id="MBC9249289.1"/>
    </source>
</evidence>
<feature type="chain" id="PRO_5045596761" evidence="1">
    <location>
        <begin position="19"/>
        <end position="255"/>
    </location>
</feature>
<gene>
    <name evidence="2" type="ORF">A9179_03255</name>
</gene>
<dbReference type="Proteomes" id="UP000744555">
    <property type="component" value="Unassembled WGS sequence"/>
</dbReference>
<proteinExistence type="predicted"/>
<comment type="caution">
    <text evidence="2">The sequence shown here is derived from an EMBL/GenBank/DDBJ whole genome shotgun (WGS) entry which is preliminary data.</text>
</comment>
<keyword evidence="1" id="KW-0732">Signal</keyword>
<feature type="signal peptide" evidence="1">
    <location>
        <begin position="1"/>
        <end position="18"/>
    </location>
</feature>
<keyword evidence="3" id="KW-1185">Reference proteome</keyword>
<organism evidence="2 3">
    <name type="scientific">Aquipseudomonas alcaligenes</name>
    <name type="common">Pseudomonas alcaligenes</name>
    <dbReference type="NCBI Taxonomy" id="43263"/>
    <lineage>
        <taxon>Bacteria</taxon>
        <taxon>Pseudomonadati</taxon>
        <taxon>Pseudomonadota</taxon>
        <taxon>Gammaproteobacteria</taxon>
        <taxon>Pseudomonadales</taxon>
        <taxon>Pseudomonadaceae</taxon>
        <taxon>Aquipseudomonas</taxon>
    </lineage>
</organism>
<accession>A0ABR7RWX4</accession>
<evidence type="ECO:0000313" key="3">
    <source>
        <dbReference type="Proteomes" id="UP000744555"/>
    </source>
</evidence>
<protein>
    <submittedName>
        <fullName evidence="2">Uncharacterized protein</fullName>
    </submittedName>
</protein>
<name>A0ABR7RWX4_AQUAC</name>
<reference evidence="2 3" key="1">
    <citation type="submission" date="2016-06" db="EMBL/GenBank/DDBJ databases">
        <authorList>
            <person name="Ramos C."/>
            <person name="Pintado A."/>
            <person name="Crespo-Gomez J.I."/>
        </authorList>
    </citation>
    <scope>NUCLEOTIDE SEQUENCE [LARGE SCALE GENOMIC DNA]</scope>
    <source>
        <strain evidence="2 3">AVO110</strain>
    </source>
</reference>